<dbReference type="RefSeq" id="WP_307167895.1">
    <property type="nucleotide sequence ID" value="NZ_JAUSWV010000003.1"/>
</dbReference>
<comment type="caution">
    <text evidence="2">The sequence shown here is derived from an EMBL/GenBank/DDBJ whole genome shotgun (WGS) entry which is preliminary data.</text>
</comment>
<evidence type="ECO:0000313" key="2">
    <source>
        <dbReference type="EMBL" id="MDQ0585817.1"/>
    </source>
</evidence>
<accession>A0ABU0P345</accession>
<dbReference type="PROSITE" id="PS51186">
    <property type="entry name" value="GNAT"/>
    <property type="match status" value="1"/>
</dbReference>
<dbReference type="PANTHER" id="PTHR41368:SF1">
    <property type="entry name" value="PROTEIN YGHO"/>
    <property type="match status" value="1"/>
</dbReference>
<dbReference type="EMBL" id="JAUSWV010000003">
    <property type="protein sequence ID" value="MDQ0585817.1"/>
    <property type="molecule type" value="Genomic_DNA"/>
</dbReference>
<keyword evidence="3" id="KW-1185">Reference proteome</keyword>
<dbReference type="PANTHER" id="PTHR41368">
    <property type="entry name" value="PROTEIN YGHO"/>
    <property type="match status" value="1"/>
</dbReference>
<feature type="domain" description="N-acetyltransferase" evidence="1">
    <location>
        <begin position="213"/>
        <end position="385"/>
    </location>
</feature>
<name>A0ABU0P345_STRRH</name>
<evidence type="ECO:0000259" key="1">
    <source>
        <dbReference type="PROSITE" id="PS51186"/>
    </source>
</evidence>
<protein>
    <submittedName>
        <fullName evidence="2">GNAT superfamily N-acetyltransferase</fullName>
    </submittedName>
</protein>
<dbReference type="Pfam" id="PF00583">
    <property type="entry name" value="Acetyltransf_1"/>
    <property type="match status" value="1"/>
</dbReference>
<dbReference type="InterPro" id="IPR000182">
    <property type="entry name" value="GNAT_dom"/>
</dbReference>
<gene>
    <name evidence="2" type="ORF">QF030_008085</name>
</gene>
<evidence type="ECO:0000313" key="3">
    <source>
        <dbReference type="Proteomes" id="UP001230654"/>
    </source>
</evidence>
<dbReference type="SUPFAM" id="SSF55729">
    <property type="entry name" value="Acyl-CoA N-acyltransferases (Nat)"/>
    <property type="match status" value="1"/>
</dbReference>
<dbReference type="Proteomes" id="UP001230654">
    <property type="component" value="Unassembled WGS sequence"/>
</dbReference>
<proteinExistence type="predicted"/>
<dbReference type="InterPro" id="IPR016181">
    <property type="entry name" value="Acyl_CoA_acyltransferase"/>
</dbReference>
<reference evidence="2 3" key="1">
    <citation type="submission" date="2023-07" db="EMBL/GenBank/DDBJ databases">
        <title>Comparative genomics of wheat-associated soil bacteria to identify genetic determinants of phenazine resistance.</title>
        <authorList>
            <person name="Mouncey N."/>
        </authorList>
    </citation>
    <scope>NUCLEOTIDE SEQUENCE [LARGE SCALE GENOMIC DNA]</scope>
    <source>
        <strain evidence="2 3">B2I6</strain>
    </source>
</reference>
<dbReference type="InterPro" id="IPR039968">
    <property type="entry name" value="BcerS-like"/>
</dbReference>
<organism evidence="2 3">
    <name type="scientific">Streptomyces rishiriensis</name>
    <dbReference type="NCBI Taxonomy" id="68264"/>
    <lineage>
        <taxon>Bacteria</taxon>
        <taxon>Bacillati</taxon>
        <taxon>Actinomycetota</taxon>
        <taxon>Actinomycetes</taxon>
        <taxon>Kitasatosporales</taxon>
        <taxon>Streptomycetaceae</taxon>
        <taxon>Streptomyces</taxon>
    </lineage>
</organism>
<sequence>MTTTAARTLDGPLRVTPVHDRARRREFVRLPYQLYRDEPCWVPPLESERRAFLNRHKNPFFEFGDAELFLAHRHGRPVGRVAAVHNPRHNSHHGGSDGFFGLFECADDTAAAQALFEAAGTWLRARGLTSALGPVSFSTNGECGTLVDGFATSPAVLMPYNPPHHDALLRSCGFTKAKDLWAWEWTTHTPEDAAVTKVAQWAQGRGGVHVRPLDLRDLDAEERRIRDIYTDAWEHNWGFVPPTEREFHHLTTQLRQIVRPELVLLAEVHGDPAAFCLAVPDANQALKAAGGRLTRYGLPVGLVRAARAARRIDWCRLIALGVKARYRNQGLDALLYTRLAQAGRQLGYRGGELSWVLEDNTAMNQAIARMGARRSKTYRIYQRPL</sequence>
<dbReference type="Gene3D" id="3.40.630.30">
    <property type="match status" value="1"/>
</dbReference>